<feature type="compositionally biased region" description="Basic and acidic residues" evidence="2">
    <location>
        <begin position="81"/>
        <end position="97"/>
    </location>
</feature>
<gene>
    <name evidence="3" type="ORF">M8C21_009531</name>
</gene>
<evidence type="ECO:0000256" key="1">
    <source>
        <dbReference type="ARBA" id="ARBA00022468"/>
    </source>
</evidence>
<keyword evidence="4" id="KW-1185">Reference proteome</keyword>
<evidence type="ECO:0000313" key="3">
    <source>
        <dbReference type="EMBL" id="KAI7730445.1"/>
    </source>
</evidence>
<feature type="region of interest" description="Disordered" evidence="2">
    <location>
        <begin position="53"/>
        <end position="98"/>
    </location>
</feature>
<evidence type="ECO:0008006" key="5">
    <source>
        <dbReference type="Google" id="ProtNLM"/>
    </source>
</evidence>
<name>A0AAD5BVY3_AMBAR</name>
<evidence type="ECO:0000313" key="4">
    <source>
        <dbReference type="Proteomes" id="UP001206925"/>
    </source>
</evidence>
<comment type="caution">
    <text evidence="3">The sequence shown here is derived from an EMBL/GenBank/DDBJ whole genome shotgun (WGS) entry which is preliminary data.</text>
</comment>
<accession>A0AAD5BVY3</accession>
<feature type="region of interest" description="Disordered" evidence="2">
    <location>
        <begin position="123"/>
        <end position="144"/>
    </location>
</feature>
<sequence length="165" mass="18699">MNSHNIAMVFAPNMTQMADPMNALVYAVRVMNFLKTLILKTLRERQNLVIESSQALPRESPSDENSDQGPGLNPHTQRNLNENEEREHEFITEDDLRNLTVTEEYDGPVLHNQPVQSPLIETKTHEVDHTHKPKPVAKSSDPEKIEPVALVTNLSSINSQTEARR</sequence>
<reference evidence="3" key="1">
    <citation type="submission" date="2022-06" db="EMBL/GenBank/DDBJ databases">
        <title>Uncovering the hologenomic basis of an extraordinary plant invasion.</title>
        <authorList>
            <person name="Bieker V.C."/>
            <person name="Martin M.D."/>
            <person name="Gilbert T."/>
            <person name="Hodgins K."/>
            <person name="Battlay P."/>
            <person name="Petersen B."/>
            <person name="Wilson J."/>
        </authorList>
    </citation>
    <scope>NUCLEOTIDE SEQUENCE</scope>
    <source>
        <strain evidence="3">AA19_3_7</strain>
        <tissue evidence="3">Leaf</tissue>
    </source>
</reference>
<dbReference type="PANTHER" id="PTHR23177">
    <property type="entry name" value="MKIAA1688 PROTEIN"/>
    <property type="match status" value="1"/>
</dbReference>
<keyword evidence="1" id="KW-0343">GTPase activation</keyword>
<dbReference type="EMBL" id="JAMZMK010010779">
    <property type="protein sequence ID" value="KAI7730445.1"/>
    <property type="molecule type" value="Genomic_DNA"/>
</dbReference>
<dbReference type="GO" id="GO:0005096">
    <property type="term" value="F:GTPase activator activity"/>
    <property type="evidence" value="ECO:0007669"/>
    <property type="project" value="UniProtKB-KW"/>
</dbReference>
<dbReference type="Proteomes" id="UP001206925">
    <property type="component" value="Unassembled WGS sequence"/>
</dbReference>
<dbReference type="SUPFAM" id="SSF48350">
    <property type="entry name" value="GTPase activation domain, GAP"/>
    <property type="match status" value="1"/>
</dbReference>
<organism evidence="3 4">
    <name type="scientific">Ambrosia artemisiifolia</name>
    <name type="common">Common ragweed</name>
    <dbReference type="NCBI Taxonomy" id="4212"/>
    <lineage>
        <taxon>Eukaryota</taxon>
        <taxon>Viridiplantae</taxon>
        <taxon>Streptophyta</taxon>
        <taxon>Embryophyta</taxon>
        <taxon>Tracheophyta</taxon>
        <taxon>Spermatophyta</taxon>
        <taxon>Magnoliopsida</taxon>
        <taxon>eudicotyledons</taxon>
        <taxon>Gunneridae</taxon>
        <taxon>Pentapetalae</taxon>
        <taxon>asterids</taxon>
        <taxon>campanulids</taxon>
        <taxon>Asterales</taxon>
        <taxon>Asteraceae</taxon>
        <taxon>Asteroideae</taxon>
        <taxon>Heliantheae alliance</taxon>
        <taxon>Heliantheae</taxon>
        <taxon>Ambrosia</taxon>
    </lineage>
</organism>
<protein>
    <recommendedName>
        <fullName evidence="5">Rho-GAP domain-containing protein</fullName>
    </recommendedName>
</protein>
<dbReference type="PANTHER" id="PTHR23177:SF78">
    <property type="entry name" value="RHO GTPASE ACTIVATING PROTEIN WITH PAK-BOX_P21-RHO-BINDING DOMAIN-CONTAINING PROTEIN-RELATED"/>
    <property type="match status" value="1"/>
</dbReference>
<proteinExistence type="predicted"/>
<dbReference type="InterPro" id="IPR044785">
    <property type="entry name" value="RopGAP1-5"/>
</dbReference>
<dbReference type="InterPro" id="IPR008936">
    <property type="entry name" value="Rho_GTPase_activation_prot"/>
</dbReference>
<evidence type="ECO:0000256" key="2">
    <source>
        <dbReference type="SAM" id="MobiDB-lite"/>
    </source>
</evidence>
<dbReference type="AlphaFoldDB" id="A0AAD5BVY3"/>